<dbReference type="EMBL" id="JAERQM010000002">
    <property type="protein sequence ID" value="MBU8544005.1"/>
    <property type="molecule type" value="Genomic_DNA"/>
</dbReference>
<name>A0ABS6H5S1_9PROT</name>
<evidence type="ECO:0000313" key="1">
    <source>
        <dbReference type="EMBL" id="MBU8544005.1"/>
    </source>
</evidence>
<gene>
    <name evidence="1" type="ORF">JJQ90_09835</name>
</gene>
<protein>
    <submittedName>
        <fullName evidence="1">Uncharacterized protein</fullName>
    </submittedName>
</protein>
<proteinExistence type="predicted"/>
<comment type="caution">
    <text evidence="1">The sequence shown here is derived from an EMBL/GenBank/DDBJ whole genome shotgun (WGS) entry which is preliminary data.</text>
</comment>
<evidence type="ECO:0000313" key="2">
    <source>
        <dbReference type="Proteomes" id="UP000689967"/>
    </source>
</evidence>
<accession>A0ABS6H5S1</accession>
<reference evidence="1 2" key="1">
    <citation type="submission" date="2021-01" db="EMBL/GenBank/DDBJ databases">
        <title>Roseomonas sp. nov, a bacterium isolated from an oil production mixture in Yumen Oilfield.</title>
        <authorList>
            <person name="Wu D."/>
        </authorList>
    </citation>
    <scope>NUCLEOTIDE SEQUENCE [LARGE SCALE GENOMIC DNA]</scope>
    <source>
        <strain evidence="1 2">ROY-5-3</strain>
    </source>
</reference>
<dbReference type="Proteomes" id="UP000689967">
    <property type="component" value="Unassembled WGS sequence"/>
</dbReference>
<dbReference type="RefSeq" id="WP_216874788.1">
    <property type="nucleotide sequence ID" value="NZ_JAERQM010000002.1"/>
</dbReference>
<organism evidence="1 2">
    <name type="scientific">Falsiroseomonas oleicola</name>
    <dbReference type="NCBI Taxonomy" id="2801474"/>
    <lineage>
        <taxon>Bacteria</taxon>
        <taxon>Pseudomonadati</taxon>
        <taxon>Pseudomonadota</taxon>
        <taxon>Alphaproteobacteria</taxon>
        <taxon>Acetobacterales</taxon>
        <taxon>Roseomonadaceae</taxon>
        <taxon>Falsiroseomonas</taxon>
    </lineage>
</organism>
<keyword evidence="2" id="KW-1185">Reference proteome</keyword>
<sequence>MSVSVAPIGRLRTAARVSGLDPQFFVGSTVTWLAEFRDPVTKVLRAAPGDVVFVYAAPDGTPLNGLVGQVVSTGVYAASITPDDIGGWFVRIEVLGARIDERAFGVVASSIDLDAEAGPVLVDDDGEYLLLDDGTAMEA</sequence>